<dbReference type="STRING" id="1802117.A3J54_01075"/>
<reference evidence="2 3" key="1">
    <citation type="journal article" date="2016" name="Nat. Commun.">
        <title>Thousands of microbial genomes shed light on interconnected biogeochemical processes in an aquifer system.</title>
        <authorList>
            <person name="Anantharaman K."/>
            <person name="Brown C.T."/>
            <person name="Hug L.A."/>
            <person name="Sharon I."/>
            <person name="Castelle C.J."/>
            <person name="Probst A.J."/>
            <person name="Thomas B.C."/>
            <person name="Singh A."/>
            <person name="Wilkins M.J."/>
            <person name="Karaoz U."/>
            <person name="Brodie E.L."/>
            <person name="Williams K.H."/>
            <person name="Hubbard S.S."/>
            <person name="Banfield J.F."/>
        </authorList>
    </citation>
    <scope>NUCLEOTIDE SEQUENCE [LARGE SCALE GENOMIC DNA]</scope>
</reference>
<protein>
    <recommendedName>
        <fullName evidence="1">Reverse transcriptase domain-containing protein</fullName>
    </recommendedName>
</protein>
<dbReference type="PANTHER" id="PTHR34047">
    <property type="entry name" value="NUCLEAR INTRON MATURASE 1, MITOCHONDRIAL-RELATED"/>
    <property type="match status" value="1"/>
</dbReference>
<evidence type="ECO:0000313" key="3">
    <source>
        <dbReference type="Proteomes" id="UP000176576"/>
    </source>
</evidence>
<dbReference type="CDD" id="cd01651">
    <property type="entry name" value="RT_G2_intron"/>
    <property type="match status" value="1"/>
</dbReference>
<accession>A0A1G2G935</accession>
<dbReference type="Pfam" id="PF00078">
    <property type="entry name" value="RVT_1"/>
    <property type="match status" value="1"/>
</dbReference>
<evidence type="ECO:0000259" key="1">
    <source>
        <dbReference type="PROSITE" id="PS50878"/>
    </source>
</evidence>
<sequence>MYASLSFCKRGSNRNGGGVRGKIFMKIQFVHTYNDIISLENILEAWKEFVVGKHDRRDVQEFERNLMTNIFSLHRELVTKTYTHSAYRAFKIADPKQRDIHKASIRDRLLHYAIYRKLYPFFERVFIADSYSCRNNKGTHKAIRRFSTFCYAVSKNNTKTVWVLKCDIKKFFASIDHDVLMNILQARISDSGIRWLLTTTINSFYSTRHGVGLPLGNLTSQLFANVYLNELDQFIKHKLKATYYIRYADDFAILSPDKGVLMDMLPKIERFLSKELHMQLHPDKVFIKTLASGVDFLGWVHFPGYRVLRPATKRRIIRRLNSNPVPTSVQSYIGLFRHGNTFKLREKLFVR</sequence>
<proteinExistence type="predicted"/>
<dbReference type="EMBL" id="MHNN01000007">
    <property type="protein sequence ID" value="OGZ46612.1"/>
    <property type="molecule type" value="Genomic_DNA"/>
</dbReference>
<gene>
    <name evidence="2" type="ORF">A3J54_01075</name>
</gene>
<evidence type="ECO:0000313" key="2">
    <source>
        <dbReference type="EMBL" id="OGZ46612.1"/>
    </source>
</evidence>
<dbReference type="InterPro" id="IPR043502">
    <property type="entry name" value="DNA/RNA_pol_sf"/>
</dbReference>
<comment type="caution">
    <text evidence="2">The sequence shown here is derived from an EMBL/GenBank/DDBJ whole genome shotgun (WGS) entry which is preliminary data.</text>
</comment>
<organism evidence="2 3">
    <name type="scientific">Candidatus Ryanbacteria bacterium RIFCSPHIGHO2_02_FULL_45_13b</name>
    <dbReference type="NCBI Taxonomy" id="1802117"/>
    <lineage>
        <taxon>Bacteria</taxon>
        <taxon>Candidatus Ryaniibacteriota</taxon>
    </lineage>
</organism>
<dbReference type="InterPro" id="IPR051083">
    <property type="entry name" value="GrpII_Intron_Splice-Mob/Def"/>
</dbReference>
<dbReference type="AlphaFoldDB" id="A0A1G2G935"/>
<dbReference type="InterPro" id="IPR000477">
    <property type="entry name" value="RT_dom"/>
</dbReference>
<dbReference type="SUPFAM" id="SSF56672">
    <property type="entry name" value="DNA/RNA polymerases"/>
    <property type="match status" value="1"/>
</dbReference>
<feature type="domain" description="Reverse transcriptase" evidence="1">
    <location>
        <begin position="81"/>
        <end position="301"/>
    </location>
</feature>
<name>A0A1G2G935_9BACT</name>
<dbReference type="Proteomes" id="UP000176576">
    <property type="component" value="Unassembled WGS sequence"/>
</dbReference>
<dbReference type="PANTHER" id="PTHR34047:SF8">
    <property type="entry name" value="PROTEIN YKFC"/>
    <property type="match status" value="1"/>
</dbReference>
<dbReference type="PROSITE" id="PS50878">
    <property type="entry name" value="RT_POL"/>
    <property type="match status" value="1"/>
</dbReference>